<protein>
    <submittedName>
        <fullName evidence="2">EAL domain-containing protein</fullName>
    </submittedName>
</protein>
<feature type="domain" description="EAL" evidence="1">
    <location>
        <begin position="13"/>
        <end position="263"/>
    </location>
</feature>
<dbReference type="InterPro" id="IPR001633">
    <property type="entry name" value="EAL_dom"/>
</dbReference>
<proteinExistence type="predicted"/>
<dbReference type="CDD" id="cd01948">
    <property type="entry name" value="EAL"/>
    <property type="match status" value="1"/>
</dbReference>
<dbReference type="InterPro" id="IPR035919">
    <property type="entry name" value="EAL_sf"/>
</dbReference>
<dbReference type="InterPro" id="IPR050706">
    <property type="entry name" value="Cyclic-di-GMP_PDE-like"/>
</dbReference>
<dbReference type="SUPFAM" id="SSF141868">
    <property type="entry name" value="EAL domain-like"/>
    <property type="match status" value="1"/>
</dbReference>
<dbReference type="SMART" id="SM00052">
    <property type="entry name" value="EAL"/>
    <property type="match status" value="1"/>
</dbReference>
<dbReference type="Gene3D" id="3.20.20.450">
    <property type="entry name" value="EAL domain"/>
    <property type="match status" value="1"/>
</dbReference>
<evidence type="ECO:0000313" key="3">
    <source>
        <dbReference type="Proteomes" id="UP000810171"/>
    </source>
</evidence>
<comment type="caution">
    <text evidence="2">The sequence shown here is derived from an EMBL/GenBank/DDBJ whole genome shotgun (WGS) entry which is preliminary data.</text>
</comment>
<dbReference type="RefSeq" id="WP_209286822.1">
    <property type="nucleotide sequence ID" value="NZ_JACVEW010000006.1"/>
</dbReference>
<dbReference type="EMBL" id="JACVEW010000006">
    <property type="protein sequence ID" value="MBP0048208.1"/>
    <property type="molecule type" value="Genomic_DNA"/>
</dbReference>
<dbReference type="PANTHER" id="PTHR33121:SF76">
    <property type="entry name" value="SIGNALING PROTEIN"/>
    <property type="match status" value="1"/>
</dbReference>
<keyword evidence="3" id="KW-1185">Reference proteome</keyword>
<accession>A0ABS3ZA92</accession>
<reference evidence="2 3" key="1">
    <citation type="submission" date="2020-09" db="EMBL/GenBank/DDBJ databases">
        <authorList>
            <person name="Tanuku N.R.S."/>
        </authorList>
    </citation>
    <scope>NUCLEOTIDE SEQUENCE [LARGE SCALE GENOMIC DNA]</scope>
    <source>
        <strain evidence="2 3">AK62</strain>
    </source>
</reference>
<organism evidence="2 3">
    <name type="scientific">Marinobacterium alkalitolerans</name>
    <dbReference type="NCBI Taxonomy" id="1542925"/>
    <lineage>
        <taxon>Bacteria</taxon>
        <taxon>Pseudomonadati</taxon>
        <taxon>Pseudomonadota</taxon>
        <taxon>Gammaproteobacteria</taxon>
        <taxon>Oceanospirillales</taxon>
        <taxon>Oceanospirillaceae</taxon>
        <taxon>Marinobacterium</taxon>
    </lineage>
</organism>
<name>A0ABS3ZA92_9GAMM</name>
<evidence type="ECO:0000313" key="2">
    <source>
        <dbReference type="EMBL" id="MBP0048208.1"/>
    </source>
</evidence>
<sequence length="290" mass="32986">MQSAPCKNDPQQQRAEREELESILSRELLQPHFQPILDLRHGRLIGHEALIRGPQGSCLQMPSDLFRCAIEQGRQLELELLCRKCSLQAFARFSPGRKLFLNVTASLLSSPDHQHGFTADLLRQLGIPIDMIVIELSEQHPFDQHGLTRAAVEHYRNMGFQIAIDDLGAGYSGLKLWSELQPEYVKIDQHFVRALHQDPVKREFVHSISRIGRNLGCQVLAEGIEEMAEMRVLQTLGVELGQGFLLGRPEVLPRPQLSPAQIRRPLPARWQQSIQRGLHSLLPPRSWFGF</sequence>
<evidence type="ECO:0000259" key="1">
    <source>
        <dbReference type="PROSITE" id="PS50883"/>
    </source>
</evidence>
<dbReference type="PROSITE" id="PS50883">
    <property type="entry name" value="EAL"/>
    <property type="match status" value="1"/>
</dbReference>
<dbReference type="PANTHER" id="PTHR33121">
    <property type="entry name" value="CYCLIC DI-GMP PHOSPHODIESTERASE PDEF"/>
    <property type="match status" value="1"/>
</dbReference>
<gene>
    <name evidence="2" type="ORF">H9C73_05625</name>
</gene>
<dbReference type="Pfam" id="PF00563">
    <property type="entry name" value="EAL"/>
    <property type="match status" value="1"/>
</dbReference>
<dbReference type="Proteomes" id="UP000810171">
    <property type="component" value="Unassembled WGS sequence"/>
</dbReference>